<gene>
    <name evidence="2" type="ORF">NQ317_004212</name>
</gene>
<evidence type="ECO:0000313" key="3">
    <source>
        <dbReference type="Proteomes" id="UP001162164"/>
    </source>
</evidence>
<feature type="compositionally biased region" description="Polar residues" evidence="1">
    <location>
        <begin position="103"/>
        <end position="118"/>
    </location>
</feature>
<accession>A0ABQ9JMF7</accession>
<feature type="compositionally biased region" description="Low complexity" evidence="1">
    <location>
        <begin position="517"/>
        <end position="534"/>
    </location>
</feature>
<proteinExistence type="predicted"/>
<protein>
    <submittedName>
        <fullName evidence="2">Uncharacterized protein</fullName>
    </submittedName>
</protein>
<evidence type="ECO:0000313" key="2">
    <source>
        <dbReference type="EMBL" id="KAJ8979091.1"/>
    </source>
</evidence>
<feature type="compositionally biased region" description="Low complexity" evidence="1">
    <location>
        <begin position="82"/>
        <end position="91"/>
    </location>
</feature>
<comment type="caution">
    <text evidence="2">The sequence shown here is derived from an EMBL/GenBank/DDBJ whole genome shotgun (WGS) entry which is preliminary data.</text>
</comment>
<dbReference type="EMBL" id="JAPWTJ010000373">
    <property type="protein sequence ID" value="KAJ8979091.1"/>
    <property type="molecule type" value="Genomic_DNA"/>
</dbReference>
<evidence type="ECO:0000256" key="1">
    <source>
        <dbReference type="SAM" id="MobiDB-lite"/>
    </source>
</evidence>
<feature type="compositionally biased region" description="Polar residues" evidence="1">
    <location>
        <begin position="37"/>
        <end position="81"/>
    </location>
</feature>
<feature type="region of interest" description="Disordered" evidence="1">
    <location>
        <begin position="103"/>
        <end position="214"/>
    </location>
</feature>
<feature type="region of interest" description="Disordered" evidence="1">
    <location>
        <begin position="37"/>
        <end position="91"/>
    </location>
</feature>
<dbReference type="Proteomes" id="UP001162164">
    <property type="component" value="Unassembled WGS sequence"/>
</dbReference>
<organism evidence="2 3">
    <name type="scientific">Molorchus minor</name>
    <dbReference type="NCBI Taxonomy" id="1323400"/>
    <lineage>
        <taxon>Eukaryota</taxon>
        <taxon>Metazoa</taxon>
        <taxon>Ecdysozoa</taxon>
        <taxon>Arthropoda</taxon>
        <taxon>Hexapoda</taxon>
        <taxon>Insecta</taxon>
        <taxon>Pterygota</taxon>
        <taxon>Neoptera</taxon>
        <taxon>Endopterygota</taxon>
        <taxon>Coleoptera</taxon>
        <taxon>Polyphaga</taxon>
        <taxon>Cucujiformia</taxon>
        <taxon>Chrysomeloidea</taxon>
        <taxon>Cerambycidae</taxon>
        <taxon>Lamiinae</taxon>
        <taxon>Monochamini</taxon>
        <taxon>Molorchus</taxon>
    </lineage>
</organism>
<feature type="compositionally biased region" description="Low complexity" evidence="1">
    <location>
        <begin position="136"/>
        <end position="151"/>
    </location>
</feature>
<sequence>MVFYCFFLQVSAGQHLHLSGDLKGNVSIAAQQGMHFTQHASQTGTSQSQHAQSNTQHSQQSPLSNPQHQNSPMQGNINSQHGQNSMNQQSNAQMGSTILSGNQQMASSLGSQQGSVGPNMQGPGGISSSGAMPGTGSMSGNNMGIPNNNIGQNGGMGGHGGNLGGPGANLGGNLGGHGSNMSGPGNVSSNIGGMQHPGIHVGGMGGNHGDSYSMSQTQTINFTQQSLRRAGGPGAVPTPMGPTVPMGPGPMGGQANMGPRLLNAQTIEQQKLLHQQQMLRAQQQAAMQQHLVRPPPPDYKTSAGMMQGVQPRYASGPPNIRRMPHQPMPPSGPMIRSNMYMLQQQQQQQQQHQQQIPQRAAMYARQQGPVSSMDSVQHNSSEWRHLLMSQQQNSNFNAIRPNFQQGFNMNSNNMQQMSALQHQQIRTQQGMVSGNMTGGQQGINQNITQGQVMAPGNGPMGQINNVNQAMLHLQQQQQQSLMQQQNSQMSLSNIHMQQSQSITVTNQSVHQQPGNMNHQLSNSQTNNQNNALSSFNPQADFSFEFLDNLASGDAAAFTDQELLNSFDSDAGFNLDF</sequence>
<feature type="compositionally biased region" description="Gly residues" evidence="1">
    <location>
        <begin position="152"/>
        <end position="178"/>
    </location>
</feature>
<name>A0ABQ9JMF7_9CUCU</name>
<keyword evidence="3" id="KW-1185">Reference proteome</keyword>
<feature type="region of interest" description="Disordered" evidence="1">
    <location>
        <begin position="505"/>
        <end position="534"/>
    </location>
</feature>
<reference evidence="2" key="1">
    <citation type="journal article" date="2023" name="Insect Mol. Biol.">
        <title>Genome sequencing provides insights into the evolution of gene families encoding plant cell wall-degrading enzymes in longhorned beetles.</title>
        <authorList>
            <person name="Shin N.R."/>
            <person name="Okamura Y."/>
            <person name="Kirsch R."/>
            <person name="Pauchet Y."/>
        </authorList>
    </citation>
    <scope>NUCLEOTIDE SEQUENCE</scope>
    <source>
        <strain evidence="2">MMC_N1</strain>
    </source>
</reference>
<feature type="compositionally biased region" description="Polar residues" evidence="1">
    <location>
        <begin position="505"/>
        <end position="516"/>
    </location>
</feature>